<dbReference type="GO" id="GO:0016787">
    <property type="term" value="F:hydrolase activity"/>
    <property type="evidence" value="ECO:0007669"/>
    <property type="project" value="UniProtKB-KW"/>
</dbReference>
<evidence type="ECO:0000256" key="3">
    <source>
        <dbReference type="ARBA" id="ARBA00022801"/>
    </source>
</evidence>
<reference evidence="7 8" key="1">
    <citation type="submission" date="2018-02" db="EMBL/GenBank/DDBJ databases">
        <title>The genomes of Aspergillus section Nigri reveals drivers in fungal speciation.</title>
        <authorList>
            <consortium name="DOE Joint Genome Institute"/>
            <person name="Vesth T.C."/>
            <person name="Nybo J."/>
            <person name="Theobald S."/>
            <person name="Brandl J."/>
            <person name="Frisvad J.C."/>
            <person name="Nielsen K.F."/>
            <person name="Lyhne E.K."/>
            <person name="Kogle M.E."/>
            <person name="Kuo A."/>
            <person name="Riley R."/>
            <person name="Clum A."/>
            <person name="Nolan M."/>
            <person name="Lipzen A."/>
            <person name="Salamov A."/>
            <person name="Henrissat B."/>
            <person name="Wiebenga A."/>
            <person name="De vries R.P."/>
            <person name="Grigoriev I.V."/>
            <person name="Mortensen U.H."/>
            <person name="Andersen M.R."/>
            <person name="Baker S.E."/>
        </authorList>
    </citation>
    <scope>NUCLEOTIDE SEQUENCE [LARGE SCALE GENOMIC DNA]</scope>
    <source>
        <strain evidence="7 8">CBS 707.79</strain>
    </source>
</reference>
<evidence type="ECO:0000313" key="7">
    <source>
        <dbReference type="EMBL" id="PYI00186.1"/>
    </source>
</evidence>
<dbReference type="AlphaFoldDB" id="A0A319DR39"/>
<sequence length="148" mass="16033">MLFTLKPTILLALALTAIASPIANPNPNPETNLVARAAVKAVDCNGVKFTTTDINNALKEAKVVQTAKDDGKKGYGKYPEYYGNAEKLFTSTSNLYEYPLVDGTYSGTTSAGEPGKYRVIMNEKYKYMGSVYHPAGTGNTFKLCTNTE</sequence>
<dbReference type="VEuPathDB" id="FungiDB:BO71DRAFT_393789"/>
<evidence type="ECO:0000256" key="5">
    <source>
        <dbReference type="ARBA" id="ARBA00023239"/>
    </source>
</evidence>
<dbReference type="PANTHER" id="PTHR42104">
    <property type="entry name" value="EXTRACELLULAR GUANYL-SPECIFIC RIBONUCLEASE RNTA (AFU_ORTHOLOGUE AFUA_4G03230)"/>
    <property type="match status" value="1"/>
</dbReference>
<dbReference type="SUPFAM" id="SSF53933">
    <property type="entry name" value="Microbial ribonucleases"/>
    <property type="match status" value="1"/>
</dbReference>
<dbReference type="OrthoDB" id="5425539at2759"/>
<keyword evidence="6" id="KW-0732">Signal</keyword>
<dbReference type="PANTHER" id="PTHR42104:SF2">
    <property type="entry name" value="GUANYL-SPECIFIC RIBONUCLEASE, PUTATIVE (AFU_ORTHOLOGUE AFUA_4G01200)-RELATED"/>
    <property type="match status" value="1"/>
</dbReference>
<dbReference type="GO" id="GO:0003723">
    <property type="term" value="F:RNA binding"/>
    <property type="evidence" value="ECO:0007669"/>
    <property type="project" value="InterPro"/>
</dbReference>
<keyword evidence="5" id="KW-0456">Lyase</keyword>
<evidence type="ECO:0000256" key="6">
    <source>
        <dbReference type="SAM" id="SignalP"/>
    </source>
</evidence>
<protein>
    <submittedName>
        <fullName evidence="7">Ribonuclease/ribotoxin</fullName>
    </submittedName>
</protein>
<keyword evidence="4" id="KW-1015">Disulfide bond</keyword>
<feature type="signal peptide" evidence="6">
    <location>
        <begin position="1"/>
        <end position="19"/>
    </location>
</feature>
<gene>
    <name evidence="7" type="ORF">BO71DRAFT_393789</name>
</gene>
<keyword evidence="8" id="KW-1185">Reference proteome</keyword>
<name>A0A319DR39_9EURO</name>
<evidence type="ECO:0000313" key="8">
    <source>
        <dbReference type="Proteomes" id="UP000247810"/>
    </source>
</evidence>
<keyword evidence="3" id="KW-0378">Hydrolase</keyword>
<evidence type="ECO:0000256" key="2">
    <source>
        <dbReference type="ARBA" id="ARBA00022759"/>
    </source>
</evidence>
<dbReference type="Gene3D" id="3.10.450.30">
    <property type="entry name" value="Microbial ribonucleases"/>
    <property type="match status" value="1"/>
</dbReference>
<proteinExistence type="predicted"/>
<dbReference type="STRING" id="1448320.A0A319DR39"/>
<evidence type="ECO:0000256" key="1">
    <source>
        <dbReference type="ARBA" id="ARBA00022722"/>
    </source>
</evidence>
<accession>A0A319DR39</accession>
<dbReference type="Proteomes" id="UP000247810">
    <property type="component" value="Unassembled WGS sequence"/>
</dbReference>
<dbReference type="GO" id="GO:0046589">
    <property type="term" value="F:ribonuclease T1 activity"/>
    <property type="evidence" value="ECO:0007669"/>
    <property type="project" value="UniProtKB-EC"/>
</dbReference>
<evidence type="ECO:0000256" key="4">
    <source>
        <dbReference type="ARBA" id="ARBA00023157"/>
    </source>
</evidence>
<dbReference type="Pfam" id="PF00545">
    <property type="entry name" value="Ribonuclease"/>
    <property type="match status" value="1"/>
</dbReference>
<feature type="chain" id="PRO_5016399814" evidence="6">
    <location>
        <begin position="20"/>
        <end position="148"/>
    </location>
</feature>
<organism evidence="7 8">
    <name type="scientific">Aspergillus ellipticus CBS 707.79</name>
    <dbReference type="NCBI Taxonomy" id="1448320"/>
    <lineage>
        <taxon>Eukaryota</taxon>
        <taxon>Fungi</taxon>
        <taxon>Dikarya</taxon>
        <taxon>Ascomycota</taxon>
        <taxon>Pezizomycotina</taxon>
        <taxon>Eurotiomycetes</taxon>
        <taxon>Eurotiomycetidae</taxon>
        <taxon>Eurotiales</taxon>
        <taxon>Aspergillaceae</taxon>
        <taxon>Aspergillus</taxon>
        <taxon>Aspergillus subgen. Circumdati</taxon>
    </lineage>
</organism>
<dbReference type="EMBL" id="KZ825797">
    <property type="protein sequence ID" value="PYI00186.1"/>
    <property type="molecule type" value="Genomic_DNA"/>
</dbReference>
<keyword evidence="1" id="KW-0540">Nuclease</keyword>
<dbReference type="InterPro" id="IPR000026">
    <property type="entry name" value="N1-like"/>
</dbReference>
<keyword evidence="2" id="KW-0255">Endonuclease</keyword>
<dbReference type="InterPro" id="IPR016191">
    <property type="entry name" value="Ribonuclease/ribotoxin"/>
</dbReference>